<keyword evidence="2" id="KW-1185">Reference proteome</keyword>
<dbReference type="AlphaFoldDB" id="A0A8S1ZNU4"/>
<accession>A0A8S1ZNU4</accession>
<evidence type="ECO:0000313" key="1">
    <source>
        <dbReference type="EMBL" id="CAE5960014.1"/>
    </source>
</evidence>
<organism evidence="1 2">
    <name type="scientific">Arabidopsis arenosa</name>
    <name type="common">Sand rock-cress</name>
    <name type="synonym">Cardaminopsis arenosa</name>
    <dbReference type="NCBI Taxonomy" id="38785"/>
    <lineage>
        <taxon>Eukaryota</taxon>
        <taxon>Viridiplantae</taxon>
        <taxon>Streptophyta</taxon>
        <taxon>Embryophyta</taxon>
        <taxon>Tracheophyta</taxon>
        <taxon>Spermatophyta</taxon>
        <taxon>Magnoliopsida</taxon>
        <taxon>eudicotyledons</taxon>
        <taxon>Gunneridae</taxon>
        <taxon>Pentapetalae</taxon>
        <taxon>rosids</taxon>
        <taxon>malvids</taxon>
        <taxon>Brassicales</taxon>
        <taxon>Brassicaceae</taxon>
        <taxon>Camelineae</taxon>
        <taxon>Arabidopsis</taxon>
    </lineage>
</organism>
<name>A0A8S1ZNU4_ARAAE</name>
<evidence type="ECO:0000313" key="2">
    <source>
        <dbReference type="Proteomes" id="UP000682877"/>
    </source>
</evidence>
<reference evidence="1" key="1">
    <citation type="submission" date="2021-01" db="EMBL/GenBank/DDBJ databases">
        <authorList>
            <person name="Bezrukov I."/>
        </authorList>
    </citation>
    <scope>NUCLEOTIDE SEQUENCE</scope>
</reference>
<proteinExistence type="predicted"/>
<dbReference type="EMBL" id="LR999451">
    <property type="protein sequence ID" value="CAE5960014.1"/>
    <property type="molecule type" value="Genomic_DNA"/>
</dbReference>
<dbReference type="Proteomes" id="UP000682877">
    <property type="component" value="Chromosome 1"/>
</dbReference>
<sequence>MAAQIAEFNRRTKAIRKHVDVMAQQLGARLAVLSFREDGQDAHYGRPIDENPTPVVAIHRALALVKTEELTVAEAQTLMVLVRQVKDALNPQ</sequence>
<gene>
    <name evidence="1" type="ORF">AARE701A_LOCUS3481</name>
</gene>
<protein>
    <submittedName>
        <fullName evidence="1">Uncharacterized protein</fullName>
    </submittedName>
</protein>